<accession>A0A915I5Z0</accession>
<dbReference type="AlphaFoldDB" id="A0A915I5Z0"/>
<sequence>MLANLKSSVMYYGPAENLKYMERNLIFARSVYMTGVFLLLTELVGQRSGVLHGFFASFVGRFQFVETFVKFGLENQID</sequence>
<evidence type="ECO:0000313" key="1">
    <source>
        <dbReference type="Proteomes" id="UP000887565"/>
    </source>
</evidence>
<dbReference type="WBParaSite" id="nRc.2.0.1.t09275-RA">
    <property type="protein sequence ID" value="nRc.2.0.1.t09275-RA"/>
    <property type="gene ID" value="nRc.2.0.1.g09275"/>
</dbReference>
<protein>
    <submittedName>
        <fullName evidence="2">Uncharacterized protein</fullName>
    </submittedName>
</protein>
<evidence type="ECO:0000313" key="2">
    <source>
        <dbReference type="WBParaSite" id="nRc.2.0.1.t09275-RA"/>
    </source>
</evidence>
<dbReference type="Proteomes" id="UP000887565">
    <property type="component" value="Unplaced"/>
</dbReference>
<organism evidence="1 2">
    <name type="scientific">Romanomermis culicivorax</name>
    <name type="common">Nematode worm</name>
    <dbReference type="NCBI Taxonomy" id="13658"/>
    <lineage>
        <taxon>Eukaryota</taxon>
        <taxon>Metazoa</taxon>
        <taxon>Ecdysozoa</taxon>
        <taxon>Nematoda</taxon>
        <taxon>Enoplea</taxon>
        <taxon>Dorylaimia</taxon>
        <taxon>Mermithida</taxon>
        <taxon>Mermithoidea</taxon>
        <taxon>Mermithidae</taxon>
        <taxon>Romanomermis</taxon>
    </lineage>
</organism>
<reference evidence="2" key="1">
    <citation type="submission" date="2022-11" db="UniProtKB">
        <authorList>
            <consortium name="WormBaseParasite"/>
        </authorList>
    </citation>
    <scope>IDENTIFICATION</scope>
</reference>
<keyword evidence="1" id="KW-1185">Reference proteome</keyword>
<proteinExistence type="predicted"/>
<name>A0A915I5Z0_ROMCU</name>